<feature type="region of interest" description="Disordered" evidence="1">
    <location>
        <begin position="96"/>
        <end position="142"/>
    </location>
</feature>
<organism evidence="2 3">
    <name type="scientific">Ascobolus immersus RN42</name>
    <dbReference type="NCBI Taxonomy" id="1160509"/>
    <lineage>
        <taxon>Eukaryota</taxon>
        <taxon>Fungi</taxon>
        <taxon>Dikarya</taxon>
        <taxon>Ascomycota</taxon>
        <taxon>Pezizomycotina</taxon>
        <taxon>Pezizomycetes</taxon>
        <taxon>Pezizales</taxon>
        <taxon>Ascobolaceae</taxon>
        <taxon>Ascobolus</taxon>
    </lineage>
</organism>
<feature type="compositionally biased region" description="Pro residues" evidence="1">
    <location>
        <begin position="160"/>
        <end position="171"/>
    </location>
</feature>
<feature type="compositionally biased region" description="Polar residues" evidence="1">
    <location>
        <begin position="129"/>
        <end position="141"/>
    </location>
</feature>
<protein>
    <submittedName>
        <fullName evidence="2">Uncharacterized protein</fullName>
    </submittedName>
</protein>
<evidence type="ECO:0000313" key="3">
    <source>
        <dbReference type="Proteomes" id="UP000275078"/>
    </source>
</evidence>
<feature type="compositionally biased region" description="Polar residues" evidence="1">
    <location>
        <begin position="247"/>
        <end position="257"/>
    </location>
</feature>
<feature type="region of interest" description="Disordered" evidence="1">
    <location>
        <begin position="279"/>
        <end position="346"/>
    </location>
</feature>
<name>A0A3N4IGA0_ASCIM</name>
<feature type="region of interest" description="Disordered" evidence="1">
    <location>
        <begin position="460"/>
        <end position="568"/>
    </location>
</feature>
<accession>A0A3N4IGA0</accession>
<keyword evidence="3" id="KW-1185">Reference proteome</keyword>
<sequence>MHVVANFGRDEQVPFLFDPRHPDHLSVIRNAIPIVKEADETEVDKIIGQAKANSRLLLTWYDQPADSRAEHISKREAGADEAENAKVSHVYARTYNRQPPGAEVTGVQQKGKGRSHTEPGGLRPRPFVSESNGGRKSTHGQQLAVLHRGSETQAMAPVAQAPPPSPPSPPFRPHHDYSHGHKYRDRVDKGASYTHHNLQNLPIIHESTSHDPIDGPIVSKPPGSAQPMQLVRSNTMHRPVSRMAPLPSSTTNPNNSHPGAELGNSALSLGQHLPRSFSGEAENRQESLYSETIETRTATDSETDTTPHGEDQEQDQNHNGVTHGRQEDSAPRQPQVSIGTRSVSTDSEFQLDSGLSNIYNNLSGSKLAASSGVHDLRELEISYTSGVQHAANRGSGTEDPTDSTTNKLHEETSLLPGPENGKLRIQRTATDMLMREDRNIDVSGFTPLIGADGVNSPDYPLAEASGNARDGHASRKALAEGPGASHSKEVSGVGGEMQSSSSVSGSVVSNSGGEDSEYSVEQPGGVSSYRRPYAETVIGSPKLSTAQIAPAEDKGKENDGDLIDLSEG</sequence>
<evidence type="ECO:0000313" key="2">
    <source>
        <dbReference type="EMBL" id="RPA83160.1"/>
    </source>
</evidence>
<reference evidence="2 3" key="1">
    <citation type="journal article" date="2018" name="Nat. Ecol. Evol.">
        <title>Pezizomycetes genomes reveal the molecular basis of ectomycorrhizal truffle lifestyle.</title>
        <authorList>
            <person name="Murat C."/>
            <person name="Payen T."/>
            <person name="Noel B."/>
            <person name="Kuo A."/>
            <person name="Morin E."/>
            <person name="Chen J."/>
            <person name="Kohler A."/>
            <person name="Krizsan K."/>
            <person name="Balestrini R."/>
            <person name="Da Silva C."/>
            <person name="Montanini B."/>
            <person name="Hainaut M."/>
            <person name="Levati E."/>
            <person name="Barry K.W."/>
            <person name="Belfiori B."/>
            <person name="Cichocki N."/>
            <person name="Clum A."/>
            <person name="Dockter R.B."/>
            <person name="Fauchery L."/>
            <person name="Guy J."/>
            <person name="Iotti M."/>
            <person name="Le Tacon F."/>
            <person name="Lindquist E.A."/>
            <person name="Lipzen A."/>
            <person name="Malagnac F."/>
            <person name="Mello A."/>
            <person name="Molinier V."/>
            <person name="Miyauchi S."/>
            <person name="Poulain J."/>
            <person name="Riccioni C."/>
            <person name="Rubini A."/>
            <person name="Sitrit Y."/>
            <person name="Splivallo R."/>
            <person name="Traeger S."/>
            <person name="Wang M."/>
            <person name="Zifcakova L."/>
            <person name="Wipf D."/>
            <person name="Zambonelli A."/>
            <person name="Paolocci F."/>
            <person name="Nowrousian M."/>
            <person name="Ottonello S."/>
            <person name="Baldrian P."/>
            <person name="Spatafora J.W."/>
            <person name="Henrissat B."/>
            <person name="Nagy L.G."/>
            <person name="Aury J.M."/>
            <person name="Wincker P."/>
            <person name="Grigoriev I.V."/>
            <person name="Bonfante P."/>
            <person name="Martin F.M."/>
        </authorList>
    </citation>
    <scope>NUCLEOTIDE SEQUENCE [LARGE SCALE GENOMIC DNA]</scope>
    <source>
        <strain evidence="2 3">RN42</strain>
    </source>
</reference>
<dbReference type="Proteomes" id="UP000275078">
    <property type="component" value="Unassembled WGS sequence"/>
</dbReference>
<feature type="compositionally biased region" description="Low complexity" evidence="1">
    <location>
        <begin position="496"/>
        <end position="513"/>
    </location>
</feature>
<dbReference type="AlphaFoldDB" id="A0A3N4IGA0"/>
<feature type="region of interest" description="Disordered" evidence="1">
    <location>
        <begin position="387"/>
        <end position="421"/>
    </location>
</feature>
<feature type="region of interest" description="Disordered" evidence="1">
    <location>
        <begin position="154"/>
        <end position="182"/>
    </location>
</feature>
<evidence type="ECO:0000256" key="1">
    <source>
        <dbReference type="SAM" id="MobiDB-lite"/>
    </source>
</evidence>
<feature type="compositionally biased region" description="Polar residues" evidence="1">
    <location>
        <begin position="332"/>
        <end position="346"/>
    </location>
</feature>
<dbReference type="EMBL" id="ML119666">
    <property type="protein sequence ID" value="RPA83160.1"/>
    <property type="molecule type" value="Genomic_DNA"/>
</dbReference>
<gene>
    <name evidence="2" type="ORF">BJ508DRAFT_74346</name>
</gene>
<feature type="compositionally biased region" description="Basic and acidic residues" evidence="1">
    <location>
        <begin position="173"/>
        <end position="182"/>
    </location>
</feature>
<feature type="compositionally biased region" description="Basic and acidic residues" evidence="1">
    <location>
        <begin position="293"/>
        <end position="311"/>
    </location>
</feature>
<proteinExistence type="predicted"/>
<feature type="region of interest" description="Disordered" evidence="1">
    <location>
        <begin position="240"/>
        <end position="266"/>
    </location>
</feature>